<evidence type="ECO:0000256" key="11">
    <source>
        <dbReference type="ARBA" id="ARBA00023239"/>
    </source>
</evidence>
<feature type="active site" description="Schiff-base intermediate with DNA" evidence="15">
    <location>
        <position position="2"/>
    </location>
</feature>
<feature type="binding site" evidence="15">
    <location>
        <position position="114"/>
    </location>
    <ligand>
        <name>DNA</name>
        <dbReference type="ChEBI" id="CHEBI:16991"/>
    </ligand>
</feature>
<evidence type="ECO:0000256" key="3">
    <source>
        <dbReference type="ARBA" id="ARBA00011245"/>
    </source>
</evidence>
<accession>A0A345D7Z1</accession>
<evidence type="ECO:0000256" key="6">
    <source>
        <dbReference type="ARBA" id="ARBA00022771"/>
    </source>
</evidence>
<dbReference type="GO" id="GO:0003684">
    <property type="term" value="F:damaged DNA binding"/>
    <property type="evidence" value="ECO:0007669"/>
    <property type="project" value="InterPro"/>
</dbReference>
<keyword evidence="9 15" id="KW-0238">DNA-binding</keyword>
<evidence type="ECO:0000256" key="10">
    <source>
        <dbReference type="ARBA" id="ARBA00023204"/>
    </source>
</evidence>
<dbReference type="RefSeq" id="WP_114561774.1">
    <property type="nucleotide sequence ID" value="NZ_CP031124.1"/>
</dbReference>
<comment type="similarity">
    <text evidence="2 15">Belongs to the FPG family.</text>
</comment>
<comment type="catalytic activity">
    <reaction evidence="1 15">
        <text>Hydrolysis of DNA containing ring-opened 7-methylguanine residues, releasing 2,6-diamino-4-hydroxy-5-(N-methyl)formamidopyrimidine.</text>
        <dbReference type="EC" id="3.2.2.23"/>
    </reaction>
</comment>
<dbReference type="InterPro" id="IPR000214">
    <property type="entry name" value="Znf_DNA_glyclase/AP_lyase"/>
</dbReference>
<dbReference type="SMART" id="SM00898">
    <property type="entry name" value="Fapy_DNA_glyco"/>
    <property type="match status" value="1"/>
</dbReference>
<organism evidence="18 19">
    <name type="scientific">Ephemeroptericola cinctiostellae</name>
    <dbReference type="NCBI Taxonomy" id="2268024"/>
    <lineage>
        <taxon>Bacteria</taxon>
        <taxon>Pseudomonadati</taxon>
        <taxon>Pseudomonadota</taxon>
        <taxon>Betaproteobacteria</taxon>
        <taxon>Burkholderiales</taxon>
        <taxon>Burkholderiaceae</taxon>
        <taxon>Ephemeroptericola</taxon>
    </lineage>
</organism>
<dbReference type="OrthoDB" id="9800855at2"/>
<dbReference type="HAMAP" id="MF_00103">
    <property type="entry name" value="Fapy_DNA_glycosyl"/>
    <property type="match status" value="1"/>
</dbReference>
<feature type="active site" description="Proton donor" evidence="15">
    <location>
        <position position="3"/>
    </location>
</feature>
<evidence type="ECO:0000313" key="19">
    <source>
        <dbReference type="Proteomes" id="UP000252182"/>
    </source>
</evidence>
<dbReference type="Gene3D" id="1.10.8.50">
    <property type="match status" value="1"/>
</dbReference>
<dbReference type="InterPro" id="IPR015887">
    <property type="entry name" value="DNA_glyclase_Znf_dom_DNA_BS"/>
</dbReference>
<dbReference type="InterPro" id="IPR010979">
    <property type="entry name" value="Ribosomal_uS13-like_H2TH"/>
</dbReference>
<reference evidence="19" key="1">
    <citation type="submission" date="2018-07" db="EMBL/GenBank/DDBJ databases">
        <authorList>
            <person name="Kim H."/>
        </authorList>
    </citation>
    <scope>NUCLEOTIDE SEQUENCE [LARGE SCALE GENOMIC DNA]</scope>
    <source>
        <strain evidence="19">F02</strain>
    </source>
</reference>
<dbReference type="SUPFAM" id="SSF57716">
    <property type="entry name" value="Glucocorticoid receptor-like (DNA-binding domain)"/>
    <property type="match status" value="1"/>
</dbReference>
<evidence type="ECO:0000256" key="4">
    <source>
        <dbReference type="ARBA" id="ARBA00022723"/>
    </source>
</evidence>
<dbReference type="InterPro" id="IPR020629">
    <property type="entry name" value="FPG_Glyclase"/>
</dbReference>
<keyword evidence="5 15" id="KW-0227">DNA damage</keyword>
<comment type="catalytic activity">
    <reaction evidence="14 15">
        <text>2'-deoxyribonucleotide-(2'-deoxyribose 5'-phosphate)-2'-deoxyribonucleotide-DNA = a 3'-end 2'-deoxyribonucleotide-(2,3-dehydro-2,3-deoxyribose 5'-phosphate)-DNA + a 5'-end 5'-phospho-2'-deoxyribonucleoside-DNA + H(+)</text>
        <dbReference type="Rhea" id="RHEA:66592"/>
        <dbReference type="Rhea" id="RHEA-COMP:13180"/>
        <dbReference type="Rhea" id="RHEA-COMP:16897"/>
        <dbReference type="Rhea" id="RHEA-COMP:17067"/>
        <dbReference type="ChEBI" id="CHEBI:15378"/>
        <dbReference type="ChEBI" id="CHEBI:136412"/>
        <dbReference type="ChEBI" id="CHEBI:157695"/>
        <dbReference type="ChEBI" id="CHEBI:167181"/>
        <dbReference type="EC" id="4.2.99.18"/>
    </reaction>
</comment>
<dbReference type="Pfam" id="PF06831">
    <property type="entry name" value="H2TH"/>
    <property type="match status" value="1"/>
</dbReference>
<name>A0A345D7Z1_9BURK</name>
<dbReference type="EMBL" id="CP031124">
    <property type="protein sequence ID" value="AXF84479.1"/>
    <property type="molecule type" value="Genomic_DNA"/>
</dbReference>
<dbReference type="KEGG" id="hyf:DTO96_100187"/>
<dbReference type="PANTHER" id="PTHR22993">
    <property type="entry name" value="FORMAMIDOPYRIMIDINE-DNA GLYCOSYLASE"/>
    <property type="match status" value="1"/>
</dbReference>
<evidence type="ECO:0000256" key="7">
    <source>
        <dbReference type="ARBA" id="ARBA00022801"/>
    </source>
</evidence>
<evidence type="ECO:0000259" key="17">
    <source>
        <dbReference type="PROSITE" id="PS51068"/>
    </source>
</evidence>
<feature type="binding site" evidence="15">
    <location>
        <position position="96"/>
    </location>
    <ligand>
        <name>DNA</name>
        <dbReference type="ChEBI" id="CHEBI:16991"/>
    </ligand>
</feature>
<dbReference type="Gene3D" id="3.20.190.10">
    <property type="entry name" value="MutM-like, N-terminal"/>
    <property type="match status" value="1"/>
</dbReference>
<dbReference type="AlphaFoldDB" id="A0A345D7Z1"/>
<evidence type="ECO:0000256" key="15">
    <source>
        <dbReference type="HAMAP-Rule" id="MF_00103"/>
    </source>
</evidence>
<dbReference type="GO" id="GO:0008270">
    <property type="term" value="F:zinc ion binding"/>
    <property type="evidence" value="ECO:0007669"/>
    <property type="project" value="UniProtKB-UniRule"/>
</dbReference>
<sequence>MPELPEVEVSRLGIDPHVSGHTIQQFIIRNARLRWPVDLDLPERLSQAVITHTARRGKYLILYCVCADKTQGALLIHLGMSGSLRIVEPSAAVQKHDHLDWVFDTHVLRYHDPRRFGSLHWHDLADGDVLMHPRLVGLGIEPFDDAFNGAYFYKHIRTRTQAIKVALLSGDIVVGVGNIYASEVLFRCKIHPETPAQSLTRKQCEQMAAQIKIVLHAAIEKGGSTLKDFVNSDGTSGYFQMHYNVYDRAGEPCTRCGHDIQRIVQAQRATYFCATCQKRTQPKSKKNTA</sequence>
<evidence type="ECO:0000256" key="9">
    <source>
        <dbReference type="ARBA" id="ARBA00023125"/>
    </source>
</evidence>
<evidence type="ECO:0000313" key="18">
    <source>
        <dbReference type="EMBL" id="AXF84479.1"/>
    </source>
</evidence>
<dbReference type="PROSITE" id="PS01242">
    <property type="entry name" value="ZF_FPG_1"/>
    <property type="match status" value="1"/>
</dbReference>
<feature type="domain" description="FPG-type" evidence="16">
    <location>
        <begin position="244"/>
        <end position="278"/>
    </location>
</feature>
<protein>
    <recommendedName>
        <fullName evidence="15">Formamidopyrimidine-DNA glycosylase</fullName>
        <shortName evidence="15">Fapy-DNA glycosylase</shortName>
        <ecNumber evidence="15">3.2.2.23</ecNumber>
    </recommendedName>
    <alternativeName>
        <fullName evidence="15">DNA-(apurinic or apyrimidinic site) lyase MutM</fullName>
        <shortName evidence="15">AP lyase MutM</shortName>
        <ecNumber evidence="15">4.2.99.18</ecNumber>
    </alternativeName>
</protein>
<dbReference type="NCBIfam" id="NF002211">
    <property type="entry name" value="PRK01103.1"/>
    <property type="match status" value="1"/>
</dbReference>
<proteinExistence type="inferred from homology"/>
<keyword evidence="10 15" id="KW-0234">DNA repair</keyword>
<dbReference type="NCBIfam" id="TIGR00577">
    <property type="entry name" value="fpg"/>
    <property type="match status" value="1"/>
</dbReference>
<evidence type="ECO:0000256" key="2">
    <source>
        <dbReference type="ARBA" id="ARBA00009409"/>
    </source>
</evidence>
<dbReference type="SUPFAM" id="SSF81624">
    <property type="entry name" value="N-terminal domain of MutM-like DNA repair proteins"/>
    <property type="match status" value="1"/>
</dbReference>
<keyword evidence="12 15" id="KW-0511">Multifunctional enzyme</keyword>
<dbReference type="GO" id="GO:0034039">
    <property type="term" value="F:8-oxo-7,8-dihydroguanine DNA N-glycosylase activity"/>
    <property type="evidence" value="ECO:0007669"/>
    <property type="project" value="TreeGrafter"/>
</dbReference>
<dbReference type="FunFam" id="1.10.8.50:FF:000003">
    <property type="entry name" value="Formamidopyrimidine-DNA glycosylase"/>
    <property type="match status" value="1"/>
</dbReference>
<feature type="active site" description="Proton donor; for beta-elimination activity" evidence="15">
    <location>
        <position position="58"/>
    </location>
</feature>
<dbReference type="InterPro" id="IPR010663">
    <property type="entry name" value="Znf_FPG/IleRS"/>
</dbReference>
<dbReference type="EC" id="3.2.2.23" evidence="15"/>
<keyword evidence="8 15" id="KW-0862">Zinc</keyword>
<keyword evidence="4 15" id="KW-0479">Metal-binding</keyword>
<feature type="domain" description="Formamidopyrimidine-DNA glycosylase catalytic" evidence="17">
    <location>
        <begin position="2"/>
        <end position="117"/>
    </location>
</feature>
<comment type="function">
    <text evidence="15">Involved in base excision repair of DNA damaged by oxidation or by mutagenic agents. Acts as DNA glycosylase that recognizes and removes damaged bases. Has a preference for oxidized purines, such as 7,8-dihydro-8-oxoguanine (8-oxoG). Has AP (apurinic/apyrimidinic) lyase activity and introduces nicks in the DNA strand. Cleaves the DNA backbone by beta-delta elimination to generate a single-strand break at the site of the removed base with both 3'- and 5'-phosphates.</text>
</comment>
<comment type="subunit">
    <text evidence="3 15">Monomer.</text>
</comment>
<dbReference type="SMART" id="SM01232">
    <property type="entry name" value="H2TH"/>
    <property type="match status" value="1"/>
</dbReference>
<dbReference type="PROSITE" id="PS51066">
    <property type="entry name" value="ZF_FPG_2"/>
    <property type="match status" value="1"/>
</dbReference>
<dbReference type="InterPro" id="IPR015886">
    <property type="entry name" value="H2TH_FPG"/>
</dbReference>
<evidence type="ECO:0000256" key="8">
    <source>
        <dbReference type="ARBA" id="ARBA00022833"/>
    </source>
</evidence>
<evidence type="ECO:0000256" key="14">
    <source>
        <dbReference type="ARBA" id="ARBA00044632"/>
    </source>
</evidence>
<dbReference type="Pfam" id="PF06827">
    <property type="entry name" value="zf-FPG_IleRS"/>
    <property type="match status" value="1"/>
</dbReference>
<dbReference type="Pfam" id="PF01149">
    <property type="entry name" value="Fapy_DNA_glyco"/>
    <property type="match status" value="1"/>
</dbReference>
<dbReference type="PANTHER" id="PTHR22993:SF9">
    <property type="entry name" value="FORMAMIDOPYRIMIDINE-DNA GLYCOSYLASE"/>
    <property type="match status" value="1"/>
</dbReference>
<keyword evidence="19" id="KW-1185">Reference proteome</keyword>
<keyword evidence="6 15" id="KW-0863">Zinc-finger</keyword>
<gene>
    <name evidence="15 18" type="primary">mutM</name>
    <name evidence="15" type="synonym">fpg</name>
    <name evidence="18" type="ORF">DTO96_100187</name>
</gene>
<keyword evidence="11 15" id="KW-0456">Lyase</keyword>
<dbReference type="PROSITE" id="PS51068">
    <property type="entry name" value="FPG_CAT"/>
    <property type="match status" value="1"/>
</dbReference>
<feature type="binding site" evidence="15">
    <location>
        <position position="159"/>
    </location>
    <ligand>
        <name>DNA</name>
        <dbReference type="ChEBI" id="CHEBI:16991"/>
    </ligand>
</feature>
<evidence type="ECO:0000256" key="12">
    <source>
        <dbReference type="ARBA" id="ARBA00023268"/>
    </source>
</evidence>
<evidence type="ECO:0000256" key="1">
    <source>
        <dbReference type="ARBA" id="ARBA00001668"/>
    </source>
</evidence>
<dbReference type="GO" id="GO:0140078">
    <property type="term" value="F:class I DNA-(apurinic or apyrimidinic site) endonuclease activity"/>
    <property type="evidence" value="ECO:0007669"/>
    <property type="project" value="UniProtKB-EC"/>
</dbReference>
<dbReference type="EC" id="4.2.99.18" evidence="15"/>
<dbReference type="CDD" id="cd08966">
    <property type="entry name" value="EcFpg-like_N"/>
    <property type="match status" value="1"/>
</dbReference>
<comment type="cofactor">
    <cofactor evidence="15">
        <name>Zn(2+)</name>
        <dbReference type="ChEBI" id="CHEBI:29105"/>
    </cofactor>
    <text evidence="15">Binds 1 zinc ion per subunit.</text>
</comment>
<evidence type="ECO:0000256" key="13">
    <source>
        <dbReference type="ARBA" id="ARBA00023295"/>
    </source>
</evidence>
<feature type="active site" description="Proton donor; for delta-elimination activity" evidence="15">
    <location>
        <position position="268"/>
    </location>
</feature>
<dbReference type="SUPFAM" id="SSF46946">
    <property type="entry name" value="S13-like H2TH domain"/>
    <property type="match status" value="1"/>
</dbReference>
<keyword evidence="13 15" id="KW-0326">Glycosidase</keyword>
<dbReference type="GO" id="GO:0006284">
    <property type="term" value="P:base-excision repair"/>
    <property type="evidence" value="ECO:0007669"/>
    <property type="project" value="InterPro"/>
</dbReference>
<dbReference type="Proteomes" id="UP000252182">
    <property type="component" value="Chromosome"/>
</dbReference>
<dbReference type="InterPro" id="IPR035937">
    <property type="entry name" value="FPG_N"/>
</dbReference>
<evidence type="ECO:0000259" key="16">
    <source>
        <dbReference type="PROSITE" id="PS51066"/>
    </source>
</evidence>
<dbReference type="InterPro" id="IPR012319">
    <property type="entry name" value="FPG_cat"/>
</dbReference>
<evidence type="ECO:0000256" key="5">
    <source>
        <dbReference type="ARBA" id="ARBA00022763"/>
    </source>
</evidence>
<keyword evidence="7 15" id="KW-0378">Hydrolase</keyword>